<comment type="caution">
    <text evidence="7">The sequence shown here is derived from an EMBL/GenBank/DDBJ whole genome shotgun (WGS) entry which is preliminary data.</text>
</comment>
<dbReference type="Proteomes" id="UP000645517">
    <property type="component" value="Unassembled WGS sequence"/>
</dbReference>
<organism evidence="7 8">
    <name type="scientific">Deinococcus daejeonensis</name>
    <dbReference type="NCBI Taxonomy" id="1007098"/>
    <lineage>
        <taxon>Bacteria</taxon>
        <taxon>Thermotogati</taxon>
        <taxon>Deinococcota</taxon>
        <taxon>Deinococci</taxon>
        <taxon>Deinococcales</taxon>
        <taxon>Deinococcaceae</taxon>
        <taxon>Deinococcus</taxon>
    </lineage>
</organism>
<dbReference type="PANTHER" id="PTHR37422">
    <property type="entry name" value="TEICHURONIC ACID BIOSYNTHESIS PROTEIN TUAE"/>
    <property type="match status" value="1"/>
</dbReference>
<sequence length="431" mass="45916">MRASVATGLERLALLVACLALAWGPLAQGSTFGVWFSGLIILGSVTLALTFLATGVRGRLTLPNPWWPLFAALFLAWVWYSALTAPDVLAGERWAGIWTAVLGVAFSLAALAGTYRRQQVVLSTLLVTGGAAVTLALLQQRGIFVPGFTYLDGVPEQILTGPYFHPSHFSGYLITVAALTSTVLLNIRPGWHTLPILALAAGTQYVNLFTDGSSIPAVMMAAGVPVIVWTWKHRPWAGITLSAGALAAAAWIVLALTTPAGQALFNSLKGQFGIESQSIEGFIRVRQEIHWFGVSMWETHQYRGSGVGQWGTEYQKYRPDPNTNAGSIYVNYAHSDYLQVAAELGLLGAALMSVTLLSVMYRRGLGLLAMTGSAILPVYLFTGLYESHLSAIPGTMVGAYVLVLGASTTIIGYQSSATTAKAEGQVTTSGF</sequence>
<name>A0ABQ2J5N2_9DEIO</name>
<dbReference type="Pfam" id="PF04932">
    <property type="entry name" value="Wzy_C"/>
    <property type="match status" value="1"/>
</dbReference>
<feature type="transmembrane region" description="Helical" evidence="5">
    <location>
        <begin position="391"/>
        <end position="413"/>
    </location>
</feature>
<evidence type="ECO:0000256" key="3">
    <source>
        <dbReference type="ARBA" id="ARBA00022989"/>
    </source>
</evidence>
<feature type="transmembrane region" description="Helical" evidence="5">
    <location>
        <begin position="236"/>
        <end position="256"/>
    </location>
</feature>
<feature type="transmembrane region" description="Helical" evidence="5">
    <location>
        <begin position="39"/>
        <end position="58"/>
    </location>
</feature>
<keyword evidence="3 5" id="KW-1133">Transmembrane helix</keyword>
<evidence type="ECO:0000313" key="8">
    <source>
        <dbReference type="Proteomes" id="UP000645517"/>
    </source>
</evidence>
<feature type="transmembrane region" description="Helical" evidence="5">
    <location>
        <begin position="365"/>
        <end position="385"/>
    </location>
</feature>
<evidence type="ECO:0000313" key="7">
    <source>
        <dbReference type="EMBL" id="GGN38145.1"/>
    </source>
</evidence>
<evidence type="ECO:0000256" key="1">
    <source>
        <dbReference type="ARBA" id="ARBA00004141"/>
    </source>
</evidence>
<feature type="transmembrane region" description="Helical" evidence="5">
    <location>
        <begin position="169"/>
        <end position="187"/>
    </location>
</feature>
<dbReference type="InterPro" id="IPR007016">
    <property type="entry name" value="O-antigen_ligase-rel_domated"/>
</dbReference>
<dbReference type="PANTHER" id="PTHR37422:SF23">
    <property type="entry name" value="TEICHURONIC ACID BIOSYNTHESIS PROTEIN TUAE"/>
    <property type="match status" value="1"/>
</dbReference>
<keyword evidence="2 5" id="KW-0812">Transmembrane</keyword>
<reference evidence="8" key="1">
    <citation type="journal article" date="2019" name="Int. J. Syst. Evol. Microbiol.">
        <title>The Global Catalogue of Microorganisms (GCM) 10K type strain sequencing project: providing services to taxonomists for standard genome sequencing and annotation.</title>
        <authorList>
            <consortium name="The Broad Institute Genomics Platform"/>
            <consortium name="The Broad Institute Genome Sequencing Center for Infectious Disease"/>
            <person name="Wu L."/>
            <person name="Ma J."/>
        </authorList>
    </citation>
    <scope>NUCLEOTIDE SEQUENCE [LARGE SCALE GENOMIC DNA]</scope>
    <source>
        <strain evidence="8">JCM 16918</strain>
    </source>
</reference>
<accession>A0ABQ2J5N2</accession>
<comment type="subcellular location">
    <subcellularLocation>
        <location evidence="1">Membrane</location>
        <topology evidence="1">Multi-pass membrane protein</topology>
    </subcellularLocation>
</comment>
<protein>
    <recommendedName>
        <fullName evidence="6">O-antigen ligase-related domain-containing protein</fullName>
    </recommendedName>
</protein>
<keyword evidence="8" id="KW-1185">Reference proteome</keyword>
<evidence type="ECO:0000256" key="5">
    <source>
        <dbReference type="SAM" id="Phobius"/>
    </source>
</evidence>
<evidence type="ECO:0000256" key="4">
    <source>
        <dbReference type="ARBA" id="ARBA00023136"/>
    </source>
</evidence>
<feature type="transmembrane region" description="Helical" evidence="5">
    <location>
        <begin position="65"/>
        <end position="82"/>
    </location>
</feature>
<dbReference type="EMBL" id="BMOR01000007">
    <property type="protein sequence ID" value="GGN38145.1"/>
    <property type="molecule type" value="Genomic_DNA"/>
</dbReference>
<evidence type="ECO:0000256" key="2">
    <source>
        <dbReference type="ARBA" id="ARBA00022692"/>
    </source>
</evidence>
<dbReference type="InterPro" id="IPR051533">
    <property type="entry name" value="WaaL-like"/>
</dbReference>
<proteinExistence type="predicted"/>
<evidence type="ECO:0000259" key="6">
    <source>
        <dbReference type="Pfam" id="PF04932"/>
    </source>
</evidence>
<feature type="domain" description="O-antigen ligase-related" evidence="6">
    <location>
        <begin position="206"/>
        <end position="351"/>
    </location>
</feature>
<keyword evidence="4 5" id="KW-0472">Membrane</keyword>
<feature type="transmembrane region" description="Helical" evidence="5">
    <location>
        <begin position="120"/>
        <end position="138"/>
    </location>
</feature>
<feature type="transmembrane region" description="Helical" evidence="5">
    <location>
        <begin position="94"/>
        <end position="113"/>
    </location>
</feature>
<gene>
    <name evidence="7" type="ORF">GCM10010842_20730</name>
</gene>
<feature type="transmembrane region" description="Helical" evidence="5">
    <location>
        <begin position="208"/>
        <end position="230"/>
    </location>
</feature>